<evidence type="ECO:0000256" key="6">
    <source>
        <dbReference type="ARBA" id="ARBA00022692"/>
    </source>
</evidence>
<comment type="subcellular location">
    <subcellularLocation>
        <location evidence="1">Cell membrane</location>
        <topology evidence="1">Single-pass membrane protein</topology>
    </subcellularLocation>
</comment>
<dbReference type="InterPro" id="IPR000719">
    <property type="entry name" value="Prot_kinase_dom"/>
</dbReference>
<evidence type="ECO:0000256" key="5">
    <source>
        <dbReference type="ARBA" id="ARBA00022679"/>
    </source>
</evidence>
<dbReference type="InterPro" id="IPR047117">
    <property type="entry name" value="PERK1-13-like"/>
</dbReference>
<feature type="compositionally biased region" description="Pro residues" evidence="15">
    <location>
        <begin position="103"/>
        <end position="124"/>
    </location>
</feature>
<feature type="transmembrane region" description="Helical" evidence="16">
    <location>
        <begin position="153"/>
        <end position="173"/>
    </location>
</feature>
<evidence type="ECO:0000256" key="3">
    <source>
        <dbReference type="ARBA" id="ARBA00022475"/>
    </source>
</evidence>
<dbReference type="SUPFAM" id="SSF56112">
    <property type="entry name" value="Protein kinase-like (PK-like)"/>
    <property type="match status" value="1"/>
</dbReference>
<feature type="compositionally biased region" description="Polar residues" evidence="15">
    <location>
        <begin position="628"/>
        <end position="637"/>
    </location>
</feature>
<dbReference type="FunFam" id="3.30.200.20:FF:000207">
    <property type="entry name" value="proline-rich receptor-like protein kinase PERK1"/>
    <property type="match status" value="1"/>
</dbReference>
<dbReference type="GO" id="GO:0004674">
    <property type="term" value="F:protein serine/threonine kinase activity"/>
    <property type="evidence" value="ECO:0007669"/>
    <property type="project" value="UniProtKB-KW"/>
</dbReference>
<dbReference type="InterPro" id="IPR011009">
    <property type="entry name" value="Kinase-like_dom_sf"/>
</dbReference>
<keyword evidence="7 14" id="KW-0547">Nucleotide-binding</keyword>
<feature type="compositionally biased region" description="Pro residues" evidence="15">
    <location>
        <begin position="63"/>
        <end position="92"/>
    </location>
</feature>
<feature type="compositionally biased region" description="Polar residues" evidence="15">
    <location>
        <begin position="601"/>
        <end position="621"/>
    </location>
</feature>
<dbReference type="FunFam" id="1.10.510.10:FF:000783">
    <property type="entry name" value="Proline-rich receptor-like protein kinase PERK4"/>
    <property type="match status" value="1"/>
</dbReference>
<keyword evidence="6 16" id="KW-0812">Transmembrane</keyword>
<evidence type="ECO:0000313" key="18">
    <source>
        <dbReference type="Proteomes" id="UP000515151"/>
    </source>
</evidence>
<feature type="domain" description="Protein kinase" evidence="17">
    <location>
        <begin position="271"/>
        <end position="563"/>
    </location>
</feature>
<feature type="compositionally biased region" description="Low complexity" evidence="15">
    <location>
        <begin position="7"/>
        <end position="19"/>
    </location>
</feature>
<reference evidence="18" key="1">
    <citation type="journal article" date="2020" name="Plant Biotechnol. J.">
        <title>The pomegranate (Punica granatum L.) draft genome dissects genetic divergence between soft- and hard-seeded cultivars.</title>
        <authorList>
            <person name="Luo X."/>
            <person name="Li H."/>
            <person name="Wu Z."/>
            <person name="Yao W."/>
            <person name="Zhao P."/>
            <person name="Cao D."/>
            <person name="Yu H."/>
            <person name="Li K."/>
            <person name="Poudel K."/>
            <person name="Zhao D."/>
            <person name="Zhang F."/>
            <person name="Xia X."/>
            <person name="Chen L."/>
            <person name="Wang Q."/>
            <person name="Jing D."/>
            <person name="Cao S."/>
        </authorList>
    </citation>
    <scope>NUCLEOTIDE SEQUENCE [LARGE SCALE GENOMIC DNA]</scope>
    <source>
        <strain evidence="18">cv. Tunisia</strain>
    </source>
</reference>
<keyword evidence="11 16" id="KW-0472">Membrane</keyword>
<keyword evidence="5" id="KW-0808">Transferase</keyword>
<comment type="catalytic activity">
    <reaction evidence="13">
        <text>L-seryl-[protein] + ATP = O-phospho-L-seryl-[protein] + ADP + H(+)</text>
        <dbReference type="Rhea" id="RHEA:17989"/>
        <dbReference type="Rhea" id="RHEA-COMP:9863"/>
        <dbReference type="Rhea" id="RHEA-COMP:11604"/>
        <dbReference type="ChEBI" id="CHEBI:15378"/>
        <dbReference type="ChEBI" id="CHEBI:29999"/>
        <dbReference type="ChEBI" id="CHEBI:30616"/>
        <dbReference type="ChEBI" id="CHEBI:83421"/>
        <dbReference type="ChEBI" id="CHEBI:456216"/>
        <dbReference type="EC" id="2.7.11.1"/>
    </reaction>
</comment>
<evidence type="ECO:0000259" key="17">
    <source>
        <dbReference type="PROSITE" id="PS50011"/>
    </source>
</evidence>
<feature type="compositionally biased region" description="Polar residues" evidence="15">
    <location>
        <begin position="567"/>
        <end position="590"/>
    </location>
</feature>
<dbReference type="InterPro" id="IPR017441">
    <property type="entry name" value="Protein_kinase_ATP_BS"/>
</dbReference>
<dbReference type="SMART" id="SM00220">
    <property type="entry name" value="S_TKc"/>
    <property type="match status" value="1"/>
</dbReference>
<dbReference type="PROSITE" id="PS00107">
    <property type="entry name" value="PROTEIN_KINASE_ATP"/>
    <property type="match status" value="1"/>
</dbReference>
<evidence type="ECO:0000256" key="4">
    <source>
        <dbReference type="ARBA" id="ARBA00022527"/>
    </source>
</evidence>
<dbReference type="EC" id="2.7.11.1" evidence="2"/>
<evidence type="ECO:0000256" key="12">
    <source>
        <dbReference type="ARBA" id="ARBA00047899"/>
    </source>
</evidence>
<dbReference type="InterPro" id="IPR008271">
    <property type="entry name" value="Ser/Thr_kinase_AS"/>
</dbReference>
<reference evidence="19" key="2">
    <citation type="submission" date="2025-08" db="UniProtKB">
        <authorList>
            <consortium name="RefSeq"/>
        </authorList>
    </citation>
    <scope>IDENTIFICATION</scope>
    <source>
        <tissue evidence="19">Leaf</tissue>
    </source>
</reference>
<name>A0A6P8CJM5_PUNGR</name>
<dbReference type="Gene3D" id="1.10.510.10">
    <property type="entry name" value="Transferase(Phosphotransferase) domain 1"/>
    <property type="match status" value="1"/>
</dbReference>
<evidence type="ECO:0000256" key="13">
    <source>
        <dbReference type="ARBA" id="ARBA00048679"/>
    </source>
</evidence>
<evidence type="ECO:0000256" key="9">
    <source>
        <dbReference type="ARBA" id="ARBA00022840"/>
    </source>
</evidence>
<dbReference type="InterPro" id="IPR001245">
    <property type="entry name" value="Ser-Thr/Tyr_kinase_cat_dom"/>
</dbReference>
<dbReference type="PROSITE" id="PS00108">
    <property type="entry name" value="PROTEIN_KINASE_ST"/>
    <property type="match status" value="1"/>
</dbReference>
<evidence type="ECO:0000256" key="8">
    <source>
        <dbReference type="ARBA" id="ARBA00022777"/>
    </source>
</evidence>
<organism evidence="18 19">
    <name type="scientific">Punica granatum</name>
    <name type="common">Pomegranate</name>
    <dbReference type="NCBI Taxonomy" id="22663"/>
    <lineage>
        <taxon>Eukaryota</taxon>
        <taxon>Viridiplantae</taxon>
        <taxon>Streptophyta</taxon>
        <taxon>Embryophyta</taxon>
        <taxon>Tracheophyta</taxon>
        <taxon>Spermatophyta</taxon>
        <taxon>Magnoliopsida</taxon>
        <taxon>eudicotyledons</taxon>
        <taxon>Gunneridae</taxon>
        <taxon>Pentapetalae</taxon>
        <taxon>rosids</taxon>
        <taxon>malvids</taxon>
        <taxon>Myrtales</taxon>
        <taxon>Lythraceae</taxon>
        <taxon>Punica</taxon>
    </lineage>
</organism>
<dbReference type="AlphaFoldDB" id="A0A6P8CJM5"/>
<dbReference type="GO" id="GO:0005524">
    <property type="term" value="F:ATP binding"/>
    <property type="evidence" value="ECO:0007669"/>
    <property type="project" value="UniProtKB-UniRule"/>
</dbReference>
<dbReference type="GO" id="GO:0005886">
    <property type="term" value="C:plasma membrane"/>
    <property type="evidence" value="ECO:0007669"/>
    <property type="project" value="UniProtKB-SubCell"/>
</dbReference>
<feature type="region of interest" description="Disordered" evidence="15">
    <location>
        <begin position="1"/>
        <end position="146"/>
    </location>
</feature>
<evidence type="ECO:0000313" key="19">
    <source>
        <dbReference type="RefSeq" id="XP_031382579.1"/>
    </source>
</evidence>
<keyword evidence="10 16" id="KW-1133">Transmembrane helix</keyword>
<sequence length="644" mass="69697">MAPSPPSNGDSSSNSSSSSSPPPPDDTNSPPPPSSSSSSPPPPPPDDSNSSPPPPSDDSDSSSPPPPSPDKSNSSPPPPPPNSSHKSPPPPKNDNGGNNSQYSPPPPPPPPPPHSKLAPPPPPHKSSSHRAHPPPSSSSKDDNSSPLSGKVPIIVGVAVGAALLLLVLILIFCSCRRKRRKPPPEMMYWDHESERSRDDYYHQQPMQHVVKMPSPAVKPGWPPPLSSGEVSSNEFSRPLGPPMPPPPPTIALGFTKSTFTYEELAAATDGFSQANLLGQGGYGYVHKGVLPNGKEIAVKCLKLGSGQGDREFQAEVEIISRVHHRHLVSLVGYCMADGQRILVYEFLPNKTLEYHLHVAGRGKDGPILDWPTRLQIALGSAKGLAYLHEDCHPRIIHRDIKAANILLDFNYEAKVSDFGLAKLSSDNYTHVSTRVMGTFGYLAPEYAASGKLTEKSDTFSFGVMLLELITGRRPVDINVGDYSDDENLVDWARPIISTALEERDYSELVDPRLGDSFAPHEMARMVACAGSCIRHSARRRPKMSQAVRALEGDVSLDDLNEWVRPTNGSVFGGSSTDNLSQTGSSNNNSVEMKDPNKKTGLDSQEFANNSSEQSVRTNQFDQHFRHSPSPSSDSQEMQKIRFQI</sequence>
<keyword evidence="9 14" id="KW-0067">ATP-binding</keyword>
<dbReference type="Gene3D" id="3.30.200.20">
    <property type="entry name" value="Phosphorylase Kinase, domain 1"/>
    <property type="match status" value="1"/>
</dbReference>
<feature type="region of interest" description="Disordered" evidence="15">
    <location>
        <begin position="567"/>
        <end position="644"/>
    </location>
</feature>
<keyword evidence="18" id="KW-1185">Reference proteome</keyword>
<dbReference type="PANTHER" id="PTHR47982:SF6">
    <property type="entry name" value="PROLINE-RICH RECEPTOR-LIKE PROTEIN KINASE PERK4"/>
    <property type="match status" value="1"/>
</dbReference>
<evidence type="ECO:0000256" key="15">
    <source>
        <dbReference type="SAM" id="MobiDB-lite"/>
    </source>
</evidence>
<comment type="catalytic activity">
    <reaction evidence="12">
        <text>L-threonyl-[protein] + ATP = O-phospho-L-threonyl-[protein] + ADP + H(+)</text>
        <dbReference type="Rhea" id="RHEA:46608"/>
        <dbReference type="Rhea" id="RHEA-COMP:11060"/>
        <dbReference type="Rhea" id="RHEA-COMP:11605"/>
        <dbReference type="ChEBI" id="CHEBI:15378"/>
        <dbReference type="ChEBI" id="CHEBI:30013"/>
        <dbReference type="ChEBI" id="CHEBI:30616"/>
        <dbReference type="ChEBI" id="CHEBI:61977"/>
        <dbReference type="ChEBI" id="CHEBI:456216"/>
        <dbReference type="EC" id="2.7.11.1"/>
    </reaction>
</comment>
<evidence type="ECO:0000256" key="16">
    <source>
        <dbReference type="SAM" id="Phobius"/>
    </source>
</evidence>
<evidence type="ECO:0000256" key="1">
    <source>
        <dbReference type="ARBA" id="ARBA00004162"/>
    </source>
</evidence>
<feature type="compositionally biased region" description="Pro residues" evidence="15">
    <location>
        <begin position="20"/>
        <end position="56"/>
    </location>
</feature>
<feature type="compositionally biased region" description="Basic and acidic residues" evidence="15">
    <location>
        <begin position="591"/>
        <end position="600"/>
    </location>
</feature>
<proteinExistence type="predicted"/>
<dbReference type="PANTHER" id="PTHR47982">
    <property type="entry name" value="PROLINE-RICH RECEPTOR-LIKE PROTEIN KINASE PERK4"/>
    <property type="match status" value="1"/>
</dbReference>
<dbReference type="RefSeq" id="XP_031382579.1">
    <property type="nucleotide sequence ID" value="XM_031526719.1"/>
</dbReference>
<evidence type="ECO:0000256" key="10">
    <source>
        <dbReference type="ARBA" id="ARBA00022989"/>
    </source>
</evidence>
<evidence type="ECO:0000256" key="11">
    <source>
        <dbReference type="ARBA" id="ARBA00023136"/>
    </source>
</evidence>
<dbReference type="Pfam" id="PF07714">
    <property type="entry name" value="PK_Tyr_Ser-Thr"/>
    <property type="match status" value="1"/>
</dbReference>
<keyword evidence="3" id="KW-1003">Cell membrane</keyword>
<dbReference type="OrthoDB" id="4062651at2759"/>
<dbReference type="SUPFAM" id="SSF101447">
    <property type="entry name" value="Formin homology 2 domain (FH2 domain)"/>
    <property type="match status" value="1"/>
</dbReference>
<evidence type="ECO:0000256" key="7">
    <source>
        <dbReference type="ARBA" id="ARBA00022741"/>
    </source>
</evidence>
<keyword evidence="8" id="KW-0418">Kinase</keyword>
<evidence type="ECO:0000256" key="14">
    <source>
        <dbReference type="PROSITE-ProRule" id="PRU10141"/>
    </source>
</evidence>
<dbReference type="GeneID" id="116196814"/>
<keyword evidence="4" id="KW-0723">Serine/threonine-protein kinase</keyword>
<feature type="binding site" evidence="14">
    <location>
        <position position="299"/>
    </location>
    <ligand>
        <name>ATP</name>
        <dbReference type="ChEBI" id="CHEBI:30616"/>
    </ligand>
</feature>
<dbReference type="Proteomes" id="UP000515151">
    <property type="component" value="Chromosome 2"/>
</dbReference>
<accession>A0A6P8CJM5</accession>
<gene>
    <name evidence="19" type="primary">LOC116196814</name>
</gene>
<dbReference type="PROSITE" id="PS50011">
    <property type="entry name" value="PROTEIN_KINASE_DOM"/>
    <property type="match status" value="1"/>
</dbReference>
<evidence type="ECO:0000256" key="2">
    <source>
        <dbReference type="ARBA" id="ARBA00012513"/>
    </source>
</evidence>
<protein>
    <recommendedName>
        <fullName evidence="2">non-specific serine/threonine protein kinase</fullName>
        <ecNumber evidence="2">2.7.11.1</ecNumber>
    </recommendedName>
</protein>